<dbReference type="OrthoDB" id="3800738at2759"/>
<feature type="chain" id="PRO_5012679664" description="F-box domain-containing protein" evidence="2">
    <location>
        <begin position="38"/>
        <end position="279"/>
    </location>
</feature>
<evidence type="ECO:0000259" key="3">
    <source>
        <dbReference type="SMART" id="SM00256"/>
    </source>
</evidence>
<reference evidence="5" key="1">
    <citation type="journal article" date="2017" name="Genome Biol.">
        <title>Comparative genomics reveals high biological diversity and specific adaptations in the industrially and medically important fungal genus Aspergillus.</title>
        <authorList>
            <person name="de Vries R.P."/>
            <person name="Riley R."/>
            <person name="Wiebenga A."/>
            <person name="Aguilar-Osorio G."/>
            <person name="Amillis S."/>
            <person name="Uchima C.A."/>
            <person name="Anderluh G."/>
            <person name="Asadollahi M."/>
            <person name="Askin M."/>
            <person name="Barry K."/>
            <person name="Battaglia E."/>
            <person name="Bayram O."/>
            <person name="Benocci T."/>
            <person name="Braus-Stromeyer S.A."/>
            <person name="Caldana C."/>
            <person name="Canovas D."/>
            <person name="Cerqueira G.C."/>
            <person name="Chen F."/>
            <person name="Chen W."/>
            <person name="Choi C."/>
            <person name="Clum A."/>
            <person name="Dos Santos R.A."/>
            <person name="Damasio A.R."/>
            <person name="Diallinas G."/>
            <person name="Emri T."/>
            <person name="Fekete E."/>
            <person name="Flipphi M."/>
            <person name="Freyberg S."/>
            <person name="Gallo A."/>
            <person name="Gournas C."/>
            <person name="Habgood R."/>
            <person name="Hainaut M."/>
            <person name="Harispe M.L."/>
            <person name="Henrissat B."/>
            <person name="Hilden K.S."/>
            <person name="Hope R."/>
            <person name="Hossain A."/>
            <person name="Karabika E."/>
            <person name="Karaffa L."/>
            <person name="Karanyi Z."/>
            <person name="Krasevec N."/>
            <person name="Kuo A."/>
            <person name="Kusch H."/>
            <person name="LaButti K."/>
            <person name="Lagendijk E.L."/>
            <person name="Lapidus A."/>
            <person name="Levasseur A."/>
            <person name="Lindquist E."/>
            <person name="Lipzen A."/>
            <person name="Logrieco A.F."/>
            <person name="MacCabe A."/>
            <person name="Maekelae M.R."/>
            <person name="Malavazi I."/>
            <person name="Melin P."/>
            <person name="Meyer V."/>
            <person name="Mielnichuk N."/>
            <person name="Miskei M."/>
            <person name="Molnar A.P."/>
            <person name="Mule G."/>
            <person name="Ngan C.Y."/>
            <person name="Orejas M."/>
            <person name="Orosz E."/>
            <person name="Ouedraogo J.P."/>
            <person name="Overkamp K.M."/>
            <person name="Park H.-S."/>
            <person name="Perrone G."/>
            <person name="Piumi F."/>
            <person name="Punt P.J."/>
            <person name="Ram A.F."/>
            <person name="Ramon A."/>
            <person name="Rauscher S."/>
            <person name="Record E."/>
            <person name="Riano-Pachon D.M."/>
            <person name="Robert V."/>
            <person name="Roehrig J."/>
            <person name="Ruller R."/>
            <person name="Salamov A."/>
            <person name="Salih N.S."/>
            <person name="Samson R.A."/>
            <person name="Sandor E."/>
            <person name="Sanguinetti M."/>
            <person name="Schuetze T."/>
            <person name="Sepcic K."/>
            <person name="Shelest E."/>
            <person name="Sherlock G."/>
            <person name="Sophianopoulou V."/>
            <person name="Squina F.M."/>
            <person name="Sun H."/>
            <person name="Susca A."/>
            <person name="Todd R.B."/>
            <person name="Tsang A."/>
            <person name="Unkles S.E."/>
            <person name="van de Wiele N."/>
            <person name="van Rossen-Uffink D."/>
            <person name="Oliveira J.V."/>
            <person name="Vesth T.C."/>
            <person name="Visser J."/>
            <person name="Yu J.-H."/>
            <person name="Zhou M."/>
            <person name="Andersen M.R."/>
            <person name="Archer D.B."/>
            <person name="Baker S.E."/>
            <person name="Benoit I."/>
            <person name="Brakhage A.A."/>
            <person name="Braus G.H."/>
            <person name="Fischer R."/>
            <person name="Frisvad J.C."/>
            <person name="Goldman G.H."/>
            <person name="Houbraken J."/>
            <person name="Oakley B."/>
            <person name="Pocsi I."/>
            <person name="Scazzocchio C."/>
            <person name="Seiboth B."/>
            <person name="vanKuyk P.A."/>
            <person name="Wortman J."/>
            <person name="Dyer P.S."/>
            <person name="Grigoriev I.V."/>
        </authorList>
    </citation>
    <scope>NUCLEOTIDE SEQUENCE [LARGE SCALE GENOMIC DNA]</scope>
    <source>
        <strain evidence="5">CBS 593.65</strain>
    </source>
</reference>
<dbReference type="SMART" id="SM00256">
    <property type="entry name" value="FBOX"/>
    <property type="match status" value="1"/>
</dbReference>
<dbReference type="RefSeq" id="XP_040701912.1">
    <property type="nucleotide sequence ID" value="XM_040852311.1"/>
</dbReference>
<name>A0A1L9TF98_9EURO</name>
<feature type="signal peptide" evidence="2">
    <location>
        <begin position="1"/>
        <end position="37"/>
    </location>
</feature>
<dbReference type="GeneID" id="63768384"/>
<dbReference type="EMBL" id="KV878587">
    <property type="protein sequence ID" value="OJJ58106.1"/>
    <property type="molecule type" value="Genomic_DNA"/>
</dbReference>
<proteinExistence type="predicted"/>
<keyword evidence="5" id="KW-1185">Reference proteome</keyword>
<evidence type="ECO:0000256" key="2">
    <source>
        <dbReference type="SAM" id="SignalP"/>
    </source>
</evidence>
<dbReference type="Proteomes" id="UP000184356">
    <property type="component" value="Unassembled WGS sequence"/>
</dbReference>
<dbReference type="SUPFAM" id="SSF81383">
    <property type="entry name" value="F-box domain"/>
    <property type="match status" value="1"/>
</dbReference>
<dbReference type="InterPro" id="IPR036047">
    <property type="entry name" value="F-box-like_dom_sf"/>
</dbReference>
<feature type="compositionally biased region" description="Acidic residues" evidence="1">
    <location>
        <begin position="230"/>
        <end position="240"/>
    </location>
</feature>
<dbReference type="STRING" id="1036612.A0A1L9TF98"/>
<sequence length="279" mass="32051">MHEVPPVLPLEVLELILLRLDLRTLLVAATCVCHAWAELIRDSPAIQRRLFFAPDPDIQPSAPIHCALLADAFPSVFVYHRTGSFWEDDLGDPTRQFSVKSWDLILHPNRQPAYLRPEASWRRMLVQQPPIYKLGVWFEQYSPHVSAQEYHEIPGDPGLAPNGIRMETLFDAILFDPDLYWDSLRLIWHGHCSASALKKLTELENFRGRKLSVDLILNSATASQDYIRDSDEEEEDEEEPTPEHTALTSIRAEYEKLGWTPQVGAKGWRTKGNWYDVNL</sequence>
<dbReference type="Pfam" id="PF12937">
    <property type="entry name" value="F-box-like"/>
    <property type="match status" value="1"/>
</dbReference>
<dbReference type="AlphaFoldDB" id="A0A1L9TF98"/>
<evidence type="ECO:0000313" key="4">
    <source>
        <dbReference type="EMBL" id="OJJ58106.1"/>
    </source>
</evidence>
<dbReference type="Gene3D" id="1.20.1280.50">
    <property type="match status" value="1"/>
</dbReference>
<protein>
    <recommendedName>
        <fullName evidence="3">F-box domain-containing protein</fullName>
    </recommendedName>
</protein>
<organism evidence="4 5">
    <name type="scientific">Aspergillus sydowii CBS 593.65</name>
    <dbReference type="NCBI Taxonomy" id="1036612"/>
    <lineage>
        <taxon>Eukaryota</taxon>
        <taxon>Fungi</taxon>
        <taxon>Dikarya</taxon>
        <taxon>Ascomycota</taxon>
        <taxon>Pezizomycotina</taxon>
        <taxon>Eurotiomycetes</taxon>
        <taxon>Eurotiomycetidae</taxon>
        <taxon>Eurotiales</taxon>
        <taxon>Aspergillaceae</taxon>
        <taxon>Aspergillus</taxon>
        <taxon>Aspergillus subgen. Nidulantes</taxon>
    </lineage>
</organism>
<dbReference type="InterPro" id="IPR001810">
    <property type="entry name" value="F-box_dom"/>
</dbReference>
<gene>
    <name evidence="4" type="ORF">ASPSYDRAFT_90291</name>
</gene>
<accession>A0A1L9TF98</accession>
<evidence type="ECO:0000256" key="1">
    <source>
        <dbReference type="SAM" id="MobiDB-lite"/>
    </source>
</evidence>
<evidence type="ECO:0000313" key="5">
    <source>
        <dbReference type="Proteomes" id="UP000184356"/>
    </source>
</evidence>
<feature type="domain" description="F-box" evidence="3">
    <location>
        <begin position="8"/>
        <end position="49"/>
    </location>
</feature>
<dbReference type="VEuPathDB" id="FungiDB:ASPSYDRAFT_90291"/>
<feature type="region of interest" description="Disordered" evidence="1">
    <location>
        <begin position="225"/>
        <end position="247"/>
    </location>
</feature>
<keyword evidence="2" id="KW-0732">Signal</keyword>